<accession>A0A914RI22</accession>
<evidence type="ECO:0000313" key="2">
    <source>
        <dbReference type="WBParaSite" id="PEQ_0000139201-mRNA-1"/>
    </source>
</evidence>
<name>A0A914RI22_PAREQ</name>
<keyword evidence="1" id="KW-1185">Reference proteome</keyword>
<reference evidence="2" key="1">
    <citation type="submission" date="2022-11" db="UniProtKB">
        <authorList>
            <consortium name="WormBaseParasite"/>
        </authorList>
    </citation>
    <scope>IDENTIFICATION</scope>
</reference>
<dbReference type="AlphaFoldDB" id="A0A914RI22"/>
<dbReference type="Proteomes" id="UP000887564">
    <property type="component" value="Unplaced"/>
</dbReference>
<proteinExistence type="predicted"/>
<evidence type="ECO:0000313" key="1">
    <source>
        <dbReference type="Proteomes" id="UP000887564"/>
    </source>
</evidence>
<protein>
    <submittedName>
        <fullName evidence="2">Uncharacterized protein</fullName>
    </submittedName>
</protein>
<sequence>MSKIDFSPLEDLFKIGVSRMLDMSDASSVGQHSPGSLSSGMNSFRKNTILDTKRLQNIGELFD</sequence>
<dbReference type="WBParaSite" id="PEQ_0000139201-mRNA-1">
    <property type="protein sequence ID" value="PEQ_0000139201-mRNA-1"/>
    <property type="gene ID" value="PEQ_0000139201"/>
</dbReference>
<organism evidence="1 2">
    <name type="scientific">Parascaris equorum</name>
    <name type="common">Equine roundworm</name>
    <dbReference type="NCBI Taxonomy" id="6256"/>
    <lineage>
        <taxon>Eukaryota</taxon>
        <taxon>Metazoa</taxon>
        <taxon>Ecdysozoa</taxon>
        <taxon>Nematoda</taxon>
        <taxon>Chromadorea</taxon>
        <taxon>Rhabditida</taxon>
        <taxon>Spirurina</taxon>
        <taxon>Ascaridomorpha</taxon>
        <taxon>Ascaridoidea</taxon>
        <taxon>Ascarididae</taxon>
        <taxon>Parascaris</taxon>
    </lineage>
</organism>